<evidence type="ECO:0000256" key="5">
    <source>
        <dbReference type="ARBA" id="ARBA00018512"/>
    </source>
</evidence>
<comment type="function">
    <text evidence="12">Dol-P-Glc:Glc(2)Man(9)GlcNAc(2)-PP-Dol alpha-1,2-glucosyltransferase that operates in the biosynthetic pathway of dolichol-linked oligosaccharides, the glycan precursors employed in protein asparagine (N)-glycosylation. The assembly of dolichol-linked oligosaccharides begins on the cytosolic side of the endoplasmic reticulum membrane and finishes in its lumen. The sequential addition of sugars to dolichol pyrophosphate produces dolichol-linked oligosaccharides containing fourteen sugars, including two GlcNAcs, nine mannoses and three glucoses. Once assembled, the oligosaccharide is transferred from the lipid to nascent proteins by oligosaccharyltransferases. In the lumen of the endoplasmic reticulum, adds the third and last glucose residue from dolichyl phosphate glucose (Dol-P-Glc) onto the lipid-linked oligosaccharide intermediate Glc(2)Man(9)GlcNAc(2)-PP-Dol to produce Glc(3)Man(9)GlcNAc(2)-PP-Dol.</text>
</comment>
<proteinExistence type="inferred from homology"/>
<evidence type="ECO:0000313" key="16">
    <source>
        <dbReference type="EMBL" id="KAF9510697.1"/>
    </source>
</evidence>
<dbReference type="EMBL" id="MU129012">
    <property type="protein sequence ID" value="KAF9510697.1"/>
    <property type="molecule type" value="Genomic_DNA"/>
</dbReference>
<keyword evidence="6 14" id="KW-0328">Glycosyltransferase</keyword>
<evidence type="ECO:0000256" key="1">
    <source>
        <dbReference type="ARBA" id="ARBA00004477"/>
    </source>
</evidence>
<feature type="transmembrane region" description="Helical" evidence="14">
    <location>
        <begin position="82"/>
        <end position="103"/>
    </location>
</feature>
<evidence type="ECO:0000256" key="12">
    <source>
        <dbReference type="ARBA" id="ARBA00044727"/>
    </source>
</evidence>
<keyword evidence="17" id="KW-1185">Reference proteome</keyword>
<evidence type="ECO:0000256" key="10">
    <source>
        <dbReference type="ARBA" id="ARBA00022989"/>
    </source>
</evidence>
<dbReference type="Pfam" id="PF04922">
    <property type="entry name" value="DIE2_ALG10"/>
    <property type="match status" value="1"/>
</dbReference>
<comment type="catalytic activity">
    <reaction evidence="13">
        <text>an alpha-D-Glc-(1-&gt;3)-alpha-D-Glc-(1-&gt;3)-alpha-D-Man-(1-&gt;2)-alpha-D-Man-(1-&gt;2)-alpha-D-Man-(1-&gt;3)-[alpha-D-Man-(1-&gt;2)-alpha-D-Man-(1-&gt;3)-[alpha-D-Man-(1-&gt;2)-alpha-D-Man-(1-&gt;6)]-alpha-D-Man-(1-&gt;6)]-beta-D-Man-(1-&gt;4)-beta-D-GlcNAc-(1-&gt;4)-alpha-D-GlcNAc-diphospho-di-trans,poly-cis-dolichol + a di-trans,poly-cis-dolichyl beta-D-glucosyl phosphate = a alpha-D-Glc-(1-&gt;2)-alpha-D-Glc-(1-&gt;3)-alpha-D-Glc-(1-&gt;3)-alpha-D-Man-(1-&gt;2)-alpha-D-Man-(1-&gt;2)-alpha-D-Man-(1-&gt;3)-[alpha-D-Man-(1-&gt;2)-alpha-D-Man-(1-&gt;3)-[alpha-D-Man-(1-&gt;2)-alpha-D-Man-(1-&gt;6)]-alpha-D-Man-(1-&gt;6)]-beta-D-Man-(1-&gt;4)-beta-D-GlcNAc-(1-&gt;4)-alpha-D-GlcNAc-diphospho-di-trans,poly-cis-dolichol + a di-trans,poly-cis-dolichyl phosphate + H(+)</text>
        <dbReference type="Rhea" id="RHEA:29543"/>
        <dbReference type="Rhea" id="RHEA-COMP:19498"/>
        <dbReference type="Rhea" id="RHEA-COMP:19502"/>
        <dbReference type="Rhea" id="RHEA-COMP:19512"/>
        <dbReference type="Rhea" id="RHEA-COMP:19522"/>
        <dbReference type="ChEBI" id="CHEBI:15378"/>
        <dbReference type="ChEBI" id="CHEBI:57525"/>
        <dbReference type="ChEBI" id="CHEBI:57683"/>
        <dbReference type="ChEBI" id="CHEBI:132522"/>
        <dbReference type="ChEBI" id="CHEBI:132523"/>
        <dbReference type="EC" id="2.4.1.256"/>
    </reaction>
    <physiologicalReaction direction="left-to-right" evidence="13">
        <dbReference type="Rhea" id="RHEA:29544"/>
    </physiologicalReaction>
</comment>
<feature type="transmembrane region" description="Helical" evidence="14">
    <location>
        <begin position="243"/>
        <end position="262"/>
    </location>
</feature>
<keyword evidence="8 14" id="KW-0812">Transmembrane</keyword>
<evidence type="ECO:0000256" key="15">
    <source>
        <dbReference type="SAM" id="MobiDB-lite"/>
    </source>
</evidence>
<sequence>MAGMSQETIQYAAYAMLNIAVAREVNSIVISPYMDEPFHVPQAQAYCNGDWTVWDPKITTPPGLYVLSVILKRLFIFKCTTGILRLTNVLLLLTLPPILSHLLATMRRINPPRSLLEPTTESIVISAFPIAWFFSFLYYTELGSLVFVLACLWAAMKDRHWLAALLGLTSCSFRQTNIIWVLYALGASSLLTLHRKARINAQNADSHRVALLHDPPVCFASIYDLSKSITSVPHAIVPIMPSFLPYTILAAAFSVFIVWNGGIVLGDKSNHIPQLHVPQLHYFVGFSTALGLPVLVSGPGGPVYLFRQVRNRMFGSLRCVLSPVTLVFSRLRIAVSVHFFTIHHPFLLSDNRHYTFYVWNRLFRRHPVVPYLLSPAYLVCYHMWFIRVYCPPWPVSISSQPDSPDRSANPPPPSSGSGESSRGTPPPPDPDAKTLLQCLLLPICLVPTLLPTPLLEPRYFLIPYTLLRLQIEPPKRNGPGVGSGWAIIIEGVWYGVINWITMFVFLYRERENVGRFMW</sequence>
<reference evidence="16" key="1">
    <citation type="journal article" date="2020" name="Nat. Commun.">
        <title>Large-scale genome sequencing of mycorrhizal fungi provides insights into the early evolution of symbiotic traits.</title>
        <authorList>
            <person name="Miyauchi S."/>
            <person name="Kiss E."/>
            <person name="Kuo A."/>
            <person name="Drula E."/>
            <person name="Kohler A."/>
            <person name="Sanchez-Garcia M."/>
            <person name="Morin E."/>
            <person name="Andreopoulos B."/>
            <person name="Barry K.W."/>
            <person name="Bonito G."/>
            <person name="Buee M."/>
            <person name="Carver A."/>
            <person name="Chen C."/>
            <person name="Cichocki N."/>
            <person name="Clum A."/>
            <person name="Culley D."/>
            <person name="Crous P.W."/>
            <person name="Fauchery L."/>
            <person name="Girlanda M."/>
            <person name="Hayes R.D."/>
            <person name="Keri Z."/>
            <person name="LaButti K."/>
            <person name="Lipzen A."/>
            <person name="Lombard V."/>
            <person name="Magnuson J."/>
            <person name="Maillard F."/>
            <person name="Murat C."/>
            <person name="Nolan M."/>
            <person name="Ohm R.A."/>
            <person name="Pangilinan J."/>
            <person name="Pereira M.F."/>
            <person name="Perotto S."/>
            <person name="Peter M."/>
            <person name="Pfister S."/>
            <person name="Riley R."/>
            <person name="Sitrit Y."/>
            <person name="Stielow J.B."/>
            <person name="Szollosi G."/>
            <person name="Zifcakova L."/>
            <person name="Stursova M."/>
            <person name="Spatafora J.W."/>
            <person name="Tedersoo L."/>
            <person name="Vaario L.M."/>
            <person name="Yamada A."/>
            <person name="Yan M."/>
            <person name="Wang P."/>
            <person name="Xu J."/>
            <person name="Bruns T."/>
            <person name="Baldrian P."/>
            <person name="Vilgalys R."/>
            <person name="Dunand C."/>
            <person name="Henrissat B."/>
            <person name="Grigoriev I.V."/>
            <person name="Hibbett D."/>
            <person name="Nagy L.G."/>
            <person name="Martin F.M."/>
        </authorList>
    </citation>
    <scope>NUCLEOTIDE SEQUENCE</scope>
    <source>
        <strain evidence="16">UP504</strain>
    </source>
</reference>
<comment type="similarity">
    <text evidence="3 14">Belongs to the ALG10 glucosyltransferase family.</text>
</comment>
<dbReference type="PANTHER" id="PTHR12989:SF10">
    <property type="entry name" value="DOL-P-GLC:GLC(2)MAN(9)GLCNAC(2)-PP-DOL ALPHA-1,2-GLUCOSYLTRANSFERASE-RELATED"/>
    <property type="match status" value="1"/>
</dbReference>
<evidence type="ECO:0000313" key="17">
    <source>
        <dbReference type="Proteomes" id="UP000886523"/>
    </source>
</evidence>
<evidence type="ECO:0000256" key="3">
    <source>
        <dbReference type="ARBA" id="ARBA00010600"/>
    </source>
</evidence>
<dbReference type="OrthoDB" id="4769at2759"/>
<keyword evidence="10 14" id="KW-1133">Transmembrane helix</keyword>
<comment type="caution">
    <text evidence="16">The sequence shown here is derived from an EMBL/GenBank/DDBJ whole genome shotgun (WGS) entry which is preliminary data.</text>
</comment>
<feature type="transmembrane region" description="Helical" evidence="14">
    <location>
        <begin position="485"/>
        <end position="507"/>
    </location>
</feature>
<evidence type="ECO:0000256" key="13">
    <source>
        <dbReference type="ARBA" id="ARBA00048064"/>
    </source>
</evidence>
<protein>
    <recommendedName>
        <fullName evidence="5 14">Dol-P-Glc:Glc(2)Man(9)GlcNAc(2)-PP-Dol alpha-1,2-glucosyltransferase</fullName>
        <ecNumber evidence="4 14">2.4.1.256</ecNumber>
    </recommendedName>
</protein>
<evidence type="ECO:0000256" key="6">
    <source>
        <dbReference type="ARBA" id="ARBA00022676"/>
    </source>
</evidence>
<comment type="caution">
    <text evidence="14">Lacks conserved residue(s) required for the propagation of feature annotation.</text>
</comment>
<dbReference type="PIRSF" id="PIRSF028810">
    <property type="entry name" value="Alpha1_2_glucosyltferase_Alg10"/>
    <property type="match status" value="1"/>
</dbReference>
<dbReference type="GO" id="GO:0106073">
    <property type="term" value="F:dolichyl pyrophosphate Glc2Man9GlcNAc2 alpha-1,2-glucosyltransferase activity"/>
    <property type="evidence" value="ECO:0007669"/>
    <property type="project" value="UniProtKB-UniRule"/>
</dbReference>
<evidence type="ECO:0000256" key="9">
    <source>
        <dbReference type="ARBA" id="ARBA00022824"/>
    </source>
</evidence>
<evidence type="ECO:0000256" key="14">
    <source>
        <dbReference type="PIRNR" id="PIRNR028810"/>
    </source>
</evidence>
<evidence type="ECO:0000256" key="7">
    <source>
        <dbReference type="ARBA" id="ARBA00022679"/>
    </source>
</evidence>
<feature type="transmembrane region" description="Helical" evidence="14">
    <location>
        <begin position="123"/>
        <end position="156"/>
    </location>
</feature>
<accession>A0A9P6DR42</accession>
<keyword evidence="9" id="KW-0256">Endoplasmic reticulum</keyword>
<gene>
    <name evidence="16" type="ORF">BS47DRAFT_1347642</name>
</gene>
<dbReference type="AlphaFoldDB" id="A0A9P6DR42"/>
<dbReference type="GO" id="GO:0005789">
    <property type="term" value="C:endoplasmic reticulum membrane"/>
    <property type="evidence" value="ECO:0007669"/>
    <property type="project" value="UniProtKB-SubCell"/>
</dbReference>
<evidence type="ECO:0000256" key="8">
    <source>
        <dbReference type="ARBA" id="ARBA00022692"/>
    </source>
</evidence>
<comment type="pathway">
    <text evidence="2">Protein modification; protein glycosylation.</text>
</comment>
<evidence type="ECO:0000256" key="2">
    <source>
        <dbReference type="ARBA" id="ARBA00004922"/>
    </source>
</evidence>
<dbReference type="Proteomes" id="UP000886523">
    <property type="component" value="Unassembled WGS sequence"/>
</dbReference>
<dbReference type="EC" id="2.4.1.256" evidence="4 14"/>
<dbReference type="PANTHER" id="PTHR12989">
    <property type="entry name" value="ALPHA-1,2-GLUCOSYLTRANSFERASE ALG10"/>
    <property type="match status" value="1"/>
</dbReference>
<comment type="subcellular location">
    <subcellularLocation>
        <location evidence="1">Endoplasmic reticulum membrane</location>
        <topology evidence="1">Multi-pass membrane protein</topology>
    </subcellularLocation>
</comment>
<evidence type="ECO:0000256" key="11">
    <source>
        <dbReference type="ARBA" id="ARBA00023136"/>
    </source>
</evidence>
<feature type="region of interest" description="Disordered" evidence="15">
    <location>
        <begin position="401"/>
        <end position="429"/>
    </location>
</feature>
<evidence type="ECO:0000256" key="4">
    <source>
        <dbReference type="ARBA" id="ARBA00011967"/>
    </source>
</evidence>
<feature type="transmembrane region" description="Helical" evidence="14">
    <location>
        <begin position="368"/>
        <end position="390"/>
    </location>
</feature>
<feature type="transmembrane region" description="Helical" evidence="14">
    <location>
        <begin position="282"/>
        <end position="306"/>
    </location>
</feature>
<name>A0A9P6DR42_9AGAM</name>
<dbReference type="GO" id="GO:0006488">
    <property type="term" value="P:dolichol-linked oligosaccharide biosynthetic process"/>
    <property type="evidence" value="ECO:0007669"/>
    <property type="project" value="UniProtKB-UniRule"/>
</dbReference>
<keyword evidence="7" id="KW-0808">Transferase</keyword>
<organism evidence="16 17">
    <name type="scientific">Hydnum rufescens UP504</name>
    <dbReference type="NCBI Taxonomy" id="1448309"/>
    <lineage>
        <taxon>Eukaryota</taxon>
        <taxon>Fungi</taxon>
        <taxon>Dikarya</taxon>
        <taxon>Basidiomycota</taxon>
        <taxon>Agaricomycotina</taxon>
        <taxon>Agaricomycetes</taxon>
        <taxon>Cantharellales</taxon>
        <taxon>Hydnaceae</taxon>
        <taxon>Hydnum</taxon>
    </lineage>
</organism>
<dbReference type="InterPro" id="IPR016900">
    <property type="entry name" value="Alg10"/>
</dbReference>
<keyword evidence="11 14" id="KW-0472">Membrane</keyword>